<dbReference type="PANTHER" id="PTHR23132">
    <property type="entry name" value="D-ALANINE--D-ALANINE LIGASE"/>
    <property type="match status" value="1"/>
</dbReference>
<accession>A0ABS7Y742</accession>
<dbReference type="InterPro" id="IPR011095">
    <property type="entry name" value="Dala_Dala_lig_C"/>
</dbReference>
<sequence>MGVSVIDNAAGKRVAVLYQALPPPVIAGVRKAPKPGGYSDSGADIAFNLRRAGFQVLTPNSRPDTGVPLDWVFPDTDDGLRAARDAGADILWANTVLFTGHPIEPYLADAWIVGQTPGCQEAVDDKFATNRMLLAAGLPVVPSVLVAKRETAGAATLAQLSSSFLDRRGLAFPLVVKPVRGRGSQGVSRVSDLDALQKAAASLLESGQYGDQLMVEAFLDGEEVTVTVLPGARVAGGDCPRPLALPPVRRFHHDDGIAPYNGTVAVTNNSAALTAGECAQAPVRAVMDACVAAFARTGALAPVRIDCRADANGVFQIFDVNAKPNMTGAGRLGRDDQDNLCAIAARAVGWSYTDLLENMLSHAWMKR</sequence>
<keyword evidence="6" id="KW-1185">Reference proteome</keyword>
<keyword evidence="2" id="KW-0436">Ligase</keyword>
<dbReference type="Pfam" id="PF07478">
    <property type="entry name" value="Dala_Dala_lig_C"/>
    <property type="match status" value="1"/>
</dbReference>
<gene>
    <name evidence="5" type="ORF">LE190_06175</name>
</gene>
<reference evidence="5 6" key="1">
    <citation type="submission" date="2021-07" db="EMBL/GenBank/DDBJ databases">
        <title>Characterization of Violacein-producing bacteria and related species.</title>
        <authorList>
            <person name="Wilson H.S."/>
            <person name="De Leon M.E."/>
        </authorList>
    </citation>
    <scope>NUCLEOTIDE SEQUENCE [LARGE SCALE GENOMIC DNA]</scope>
    <source>
        <strain evidence="5 6">HSC-2F05</strain>
    </source>
</reference>
<evidence type="ECO:0000256" key="2">
    <source>
        <dbReference type="ARBA" id="ARBA00022598"/>
    </source>
</evidence>
<dbReference type="Gene3D" id="3.30.470.20">
    <property type="entry name" value="ATP-grasp fold, B domain"/>
    <property type="match status" value="1"/>
</dbReference>
<dbReference type="PANTHER" id="PTHR23132:SF23">
    <property type="entry name" value="D-ALANINE--D-ALANINE LIGASE B"/>
    <property type="match status" value="1"/>
</dbReference>
<evidence type="ECO:0000313" key="5">
    <source>
        <dbReference type="EMBL" id="MCA1855513.1"/>
    </source>
</evidence>
<evidence type="ECO:0000256" key="1">
    <source>
        <dbReference type="ARBA" id="ARBA00010871"/>
    </source>
</evidence>
<dbReference type="InterPro" id="IPR013815">
    <property type="entry name" value="ATP_grasp_subdomain_1"/>
</dbReference>
<comment type="similarity">
    <text evidence="1">Belongs to the D-alanine--D-alanine ligase family.</text>
</comment>
<dbReference type="InterPro" id="IPR011761">
    <property type="entry name" value="ATP-grasp"/>
</dbReference>
<dbReference type="Gene3D" id="3.30.1490.20">
    <property type="entry name" value="ATP-grasp fold, A domain"/>
    <property type="match status" value="1"/>
</dbReference>
<evidence type="ECO:0000313" key="6">
    <source>
        <dbReference type="Proteomes" id="UP001198602"/>
    </source>
</evidence>
<dbReference type="RefSeq" id="WP_225237853.1">
    <property type="nucleotide sequence ID" value="NZ_JAHYBX010000001.1"/>
</dbReference>
<evidence type="ECO:0000259" key="4">
    <source>
        <dbReference type="PROSITE" id="PS50975"/>
    </source>
</evidence>
<protein>
    <submittedName>
        <fullName evidence="5">Biotin carboxylase</fullName>
    </submittedName>
</protein>
<proteinExistence type="inferred from homology"/>
<comment type="caution">
    <text evidence="5">The sequence shown here is derived from an EMBL/GenBank/DDBJ whole genome shotgun (WGS) entry which is preliminary data.</text>
</comment>
<dbReference type="SUPFAM" id="SSF56059">
    <property type="entry name" value="Glutathione synthetase ATP-binding domain-like"/>
    <property type="match status" value="1"/>
</dbReference>
<keyword evidence="3" id="KW-0547">Nucleotide-binding</keyword>
<dbReference type="Proteomes" id="UP001198602">
    <property type="component" value="Unassembled WGS sequence"/>
</dbReference>
<dbReference type="PROSITE" id="PS50975">
    <property type="entry name" value="ATP_GRASP"/>
    <property type="match status" value="1"/>
</dbReference>
<evidence type="ECO:0000256" key="3">
    <source>
        <dbReference type="PROSITE-ProRule" id="PRU00409"/>
    </source>
</evidence>
<feature type="domain" description="ATP-grasp" evidence="4">
    <location>
        <begin position="130"/>
        <end position="361"/>
    </location>
</feature>
<dbReference type="EMBL" id="JAHYBX010000001">
    <property type="protein sequence ID" value="MCA1855513.1"/>
    <property type="molecule type" value="Genomic_DNA"/>
</dbReference>
<name>A0ABS7Y742_9BURK</name>
<keyword evidence="3" id="KW-0067">ATP-binding</keyword>
<organism evidence="5 6">
    <name type="scientific">Massilia hydrophila</name>
    <dbReference type="NCBI Taxonomy" id="3044279"/>
    <lineage>
        <taxon>Bacteria</taxon>
        <taxon>Pseudomonadati</taxon>
        <taxon>Pseudomonadota</taxon>
        <taxon>Betaproteobacteria</taxon>
        <taxon>Burkholderiales</taxon>
        <taxon>Oxalobacteraceae</taxon>
        <taxon>Telluria group</taxon>
        <taxon>Massilia</taxon>
    </lineage>
</organism>